<accession>A0AAU8UVW7</accession>
<dbReference type="EMBL" id="CP016374">
    <property type="protein sequence ID" value="AQX02019.1"/>
    <property type="molecule type" value="Genomic_DNA"/>
</dbReference>
<name>A0AAU8UVW7_9FLAO</name>
<dbReference type="Proteomes" id="UP000190848">
    <property type="component" value="Chromosome"/>
</dbReference>
<evidence type="ECO:0008006" key="4">
    <source>
        <dbReference type="Google" id="ProtNLM"/>
    </source>
</evidence>
<dbReference type="RefSeq" id="WP_078396161.1">
    <property type="nucleotide sequence ID" value="NZ_CP016374.1"/>
</dbReference>
<keyword evidence="1" id="KW-0812">Transmembrane</keyword>
<evidence type="ECO:0000313" key="2">
    <source>
        <dbReference type="EMBL" id="AQX02019.1"/>
    </source>
</evidence>
<gene>
    <name evidence="2" type="ORF">BBD32_11350</name>
</gene>
<evidence type="ECO:0000313" key="3">
    <source>
        <dbReference type="Proteomes" id="UP000190848"/>
    </source>
</evidence>
<sequence length="219" mass="26306">MKKVIIVIATISLGILFFYFLRIYGWSGFRFYKTTPKEYINKTNVNKSIYSSDSIKIATQMHMLIEKHQESFYSKEYDESTQLIIDTILYSPDYKKIATFIITRNSTSKQLMPDKNYSWYYNATCYIGTKSQDSISLNWIGPNYNNSYSLEEITKNIRNYFFRERASDTSDHKATDYNIDDIRYWKKSMDWKNLEYKKKMQKDFEEEKLKNPQNVYEPQ</sequence>
<keyword evidence="1" id="KW-0472">Membrane</keyword>
<evidence type="ECO:0000256" key="1">
    <source>
        <dbReference type="SAM" id="Phobius"/>
    </source>
</evidence>
<organism evidence="2 3">
    <name type="scientific">Elizabethkingia anophelis</name>
    <dbReference type="NCBI Taxonomy" id="1117645"/>
    <lineage>
        <taxon>Bacteria</taxon>
        <taxon>Pseudomonadati</taxon>
        <taxon>Bacteroidota</taxon>
        <taxon>Flavobacteriia</taxon>
        <taxon>Flavobacteriales</taxon>
        <taxon>Weeksellaceae</taxon>
        <taxon>Elizabethkingia</taxon>
    </lineage>
</organism>
<protein>
    <recommendedName>
        <fullName evidence="4">DUF4136 domain-containing protein</fullName>
    </recommendedName>
</protein>
<dbReference type="AlphaFoldDB" id="A0AAU8UVW7"/>
<proteinExistence type="predicted"/>
<reference evidence="2 3" key="1">
    <citation type="submission" date="2016-07" db="EMBL/GenBank/DDBJ databases">
        <title>Revisiting the taxonomy of the Elizabethkingia Genus using Whole-Genome Sequencing, Optical Mapping, and MALDI-TOF, along with proposal of three novel Elizabethkingia species: Elizabethkingia bruuniana sp. nov., Elizabethkingia ursingii sp. nov., and Elizabethkingia occulta sp. nov.</title>
        <authorList>
            <person name="Nicholson A.C."/>
        </authorList>
    </citation>
    <scope>NUCLEOTIDE SEQUENCE [LARGE SCALE GENOMIC DNA]</scope>
    <source>
        <strain evidence="2 3">F3201</strain>
    </source>
</reference>
<feature type="transmembrane region" description="Helical" evidence="1">
    <location>
        <begin position="6"/>
        <end position="24"/>
    </location>
</feature>
<keyword evidence="1" id="KW-1133">Transmembrane helix</keyword>